<accession>A0A2P5A5V7</accession>
<evidence type="ECO:0000313" key="1">
    <source>
        <dbReference type="EMBL" id="PON31932.1"/>
    </source>
</evidence>
<comment type="caution">
    <text evidence="1">The sequence shown here is derived from an EMBL/GenBank/DDBJ whole genome shotgun (WGS) entry which is preliminary data.</text>
</comment>
<dbReference type="Proteomes" id="UP000237105">
    <property type="component" value="Unassembled WGS sequence"/>
</dbReference>
<feature type="non-terminal residue" evidence="1">
    <location>
        <position position="59"/>
    </location>
</feature>
<sequence>MPKAPKTLHRSPRERRRSAKCTALWHQCYGTAALCHLSSLWHHDIVPGLCGTTAPMFSD</sequence>
<dbReference type="AlphaFoldDB" id="A0A2P5A5V7"/>
<dbReference type="EMBL" id="JXTB01000897">
    <property type="protein sequence ID" value="PON31932.1"/>
    <property type="molecule type" value="Genomic_DNA"/>
</dbReference>
<gene>
    <name evidence="1" type="ORF">PanWU01x14_365720</name>
</gene>
<keyword evidence="2" id="KW-1185">Reference proteome</keyword>
<organism evidence="1 2">
    <name type="scientific">Parasponia andersonii</name>
    <name type="common">Sponia andersonii</name>
    <dbReference type="NCBI Taxonomy" id="3476"/>
    <lineage>
        <taxon>Eukaryota</taxon>
        <taxon>Viridiplantae</taxon>
        <taxon>Streptophyta</taxon>
        <taxon>Embryophyta</taxon>
        <taxon>Tracheophyta</taxon>
        <taxon>Spermatophyta</taxon>
        <taxon>Magnoliopsida</taxon>
        <taxon>eudicotyledons</taxon>
        <taxon>Gunneridae</taxon>
        <taxon>Pentapetalae</taxon>
        <taxon>rosids</taxon>
        <taxon>fabids</taxon>
        <taxon>Rosales</taxon>
        <taxon>Cannabaceae</taxon>
        <taxon>Parasponia</taxon>
    </lineage>
</organism>
<name>A0A2P5A5V7_PARAD</name>
<evidence type="ECO:0000313" key="2">
    <source>
        <dbReference type="Proteomes" id="UP000237105"/>
    </source>
</evidence>
<reference evidence="2" key="1">
    <citation type="submission" date="2016-06" db="EMBL/GenBank/DDBJ databases">
        <title>Parallel loss of symbiosis genes in relatives of nitrogen-fixing non-legume Parasponia.</title>
        <authorList>
            <person name="Van Velzen R."/>
            <person name="Holmer R."/>
            <person name="Bu F."/>
            <person name="Rutten L."/>
            <person name="Van Zeijl A."/>
            <person name="Liu W."/>
            <person name="Santuari L."/>
            <person name="Cao Q."/>
            <person name="Sharma T."/>
            <person name="Shen D."/>
            <person name="Roswanjaya Y."/>
            <person name="Wardhani T."/>
            <person name="Kalhor M.S."/>
            <person name="Jansen J."/>
            <person name="Van den Hoogen J."/>
            <person name="Gungor B."/>
            <person name="Hartog M."/>
            <person name="Hontelez J."/>
            <person name="Verver J."/>
            <person name="Yang W.-C."/>
            <person name="Schijlen E."/>
            <person name="Repin R."/>
            <person name="Schilthuizen M."/>
            <person name="Schranz E."/>
            <person name="Heidstra R."/>
            <person name="Miyata K."/>
            <person name="Fedorova E."/>
            <person name="Kohlen W."/>
            <person name="Bisseling T."/>
            <person name="Smit S."/>
            <person name="Geurts R."/>
        </authorList>
    </citation>
    <scope>NUCLEOTIDE SEQUENCE [LARGE SCALE GENOMIC DNA]</scope>
    <source>
        <strain evidence="2">cv. WU1-14</strain>
    </source>
</reference>
<proteinExistence type="predicted"/>
<protein>
    <submittedName>
        <fullName evidence="1">Uncharacterized protein</fullName>
    </submittedName>
</protein>